<feature type="compositionally biased region" description="Acidic residues" evidence="1">
    <location>
        <begin position="52"/>
        <end position="63"/>
    </location>
</feature>
<dbReference type="AlphaFoldDB" id="A0ABC8KGM2"/>
<evidence type="ECO:0000313" key="3">
    <source>
        <dbReference type="Proteomes" id="UP001642260"/>
    </source>
</evidence>
<comment type="caution">
    <text evidence="2">The sequence shown here is derived from an EMBL/GenBank/DDBJ whole genome shotgun (WGS) entry which is preliminary data.</text>
</comment>
<name>A0ABC8KGM2_ERUVS</name>
<feature type="compositionally biased region" description="Polar residues" evidence="1">
    <location>
        <begin position="65"/>
        <end position="94"/>
    </location>
</feature>
<sequence>MTGVSICETTKAIRMDDEWWNDRIQEVSDASKLRAHPFTDIDILDRLFGENETDTVNLEDDSDAPSGNQNETSSSYNQSSKRVYGNTSRSSSSACKRGATKVSHDFVTNEAYMKQTEIYERA</sequence>
<protein>
    <submittedName>
        <fullName evidence="2">Uncharacterized protein</fullName>
    </submittedName>
</protein>
<feature type="region of interest" description="Disordered" evidence="1">
    <location>
        <begin position="52"/>
        <end position="101"/>
    </location>
</feature>
<keyword evidence="3" id="KW-1185">Reference proteome</keyword>
<accession>A0ABC8KGM2</accession>
<reference evidence="2 3" key="1">
    <citation type="submission" date="2022-03" db="EMBL/GenBank/DDBJ databases">
        <authorList>
            <person name="Macdonald S."/>
            <person name="Ahmed S."/>
            <person name="Newling K."/>
        </authorList>
    </citation>
    <scope>NUCLEOTIDE SEQUENCE [LARGE SCALE GENOMIC DNA]</scope>
</reference>
<organism evidence="2 3">
    <name type="scientific">Eruca vesicaria subsp. sativa</name>
    <name type="common">Garden rocket</name>
    <name type="synonym">Eruca sativa</name>
    <dbReference type="NCBI Taxonomy" id="29727"/>
    <lineage>
        <taxon>Eukaryota</taxon>
        <taxon>Viridiplantae</taxon>
        <taxon>Streptophyta</taxon>
        <taxon>Embryophyta</taxon>
        <taxon>Tracheophyta</taxon>
        <taxon>Spermatophyta</taxon>
        <taxon>Magnoliopsida</taxon>
        <taxon>eudicotyledons</taxon>
        <taxon>Gunneridae</taxon>
        <taxon>Pentapetalae</taxon>
        <taxon>rosids</taxon>
        <taxon>malvids</taxon>
        <taxon>Brassicales</taxon>
        <taxon>Brassicaceae</taxon>
        <taxon>Brassiceae</taxon>
        <taxon>Eruca</taxon>
    </lineage>
</organism>
<evidence type="ECO:0000256" key="1">
    <source>
        <dbReference type="SAM" id="MobiDB-lite"/>
    </source>
</evidence>
<proteinExistence type="predicted"/>
<dbReference type="EMBL" id="CAKOAT010244043">
    <property type="protein sequence ID" value="CAH8358218.1"/>
    <property type="molecule type" value="Genomic_DNA"/>
</dbReference>
<dbReference type="Proteomes" id="UP001642260">
    <property type="component" value="Unassembled WGS sequence"/>
</dbReference>
<evidence type="ECO:0000313" key="2">
    <source>
        <dbReference type="EMBL" id="CAH8358218.1"/>
    </source>
</evidence>
<gene>
    <name evidence="2" type="ORF">ERUC_LOCUS23974</name>
</gene>